<comment type="caution">
    <text evidence="17">The sequence shown here is derived from an EMBL/GenBank/DDBJ whole genome shotgun (WGS) entry which is preliminary data.</text>
</comment>
<dbReference type="GO" id="GO:0008360">
    <property type="term" value="P:regulation of cell shape"/>
    <property type="evidence" value="ECO:0007669"/>
    <property type="project" value="UniProtKB-KW"/>
</dbReference>
<evidence type="ECO:0000256" key="12">
    <source>
        <dbReference type="ARBA" id="ARBA00039754"/>
    </source>
</evidence>
<evidence type="ECO:0000256" key="4">
    <source>
        <dbReference type="ARBA" id="ARBA00022618"/>
    </source>
</evidence>
<evidence type="ECO:0000256" key="1">
    <source>
        <dbReference type="ARBA" id="ARBA00004496"/>
    </source>
</evidence>
<evidence type="ECO:0000256" key="15">
    <source>
        <dbReference type="ARBA" id="ARBA00047527"/>
    </source>
</evidence>
<protein>
    <recommendedName>
        <fullName evidence="12">UDP-N-acetylglucosamine 1-carboxyvinyltransferase</fullName>
        <ecNumber evidence="11">2.5.1.7</ecNumber>
    </recommendedName>
    <alternativeName>
        <fullName evidence="13">Enoylpyruvate transferase</fullName>
    </alternativeName>
    <alternativeName>
        <fullName evidence="14">UDP-N-acetylglucosamine enolpyruvyl transferase</fullName>
    </alternativeName>
</protein>
<evidence type="ECO:0000313" key="17">
    <source>
        <dbReference type="EMBL" id="KKL54415.1"/>
    </source>
</evidence>
<evidence type="ECO:0000256" key="10">
    <source>
        <dbReference type="ARBA" id="ARBA00038367"/>
    </source>
</evidence>
<evidence type="ECO:0000256" key="13">
    <source>
        <dbReference type="ARBA" id="ARBA00042443"/>
    </source>
</evidence>
<keyword evidence="3" id="KW-0963">Cytoplasm</keyword>
<dbReference type="GO" id="GO:0051301">
    <property type="term" value="P:cell division"/>
    <property type="evidence" value="ECO:0007669"/>
    <property type="project" value="UniProtKB-KW"/>
</dbReference>
<dbReference type="GO" id="GO:0005737">
    <property type="term" value="C:cytoplasm"/>
    <property type="evidence" value="ECO:0007669"/>
    <property type="project" value="UniProtKB-SubCell"/>
</dbReference>
<gene>
    <name evidence="17" type="ORF">LCGC14_2265670</name>
</gene>
<feature type="domain" description="Enolpyruvate transferase" evidence="16">
    <location>
        <begin position="22"/>
        <end position="276"/>
    </location>
</feature>
<dbReference type="EC" id="2.5.1.7" evidence="11"/>
<evidence type="ECO:0000256" key="8">
    <source>
        <dbReference type="ARBA" id="ARBA00023306"/>
    </source>
</evidence>
<dbReference type="PANTHER" id="PTHR43783">
    <property type="entry name" value="UDP-N-ACETYLGLUCOSAMINE 1-CARBOXYVINYLTRANSFERASE"/>
    <property type="match status" value="1"/>
</dbReference>
<comment type="pathway">
    <text evidence="2">Cell wall biogenesis; peptidoglycan biosynthesis.</text>
</comment>
<evidence type="ECO:0000256" key="9">
    <source>
        <dbReference type="ARBA" id="ARBA00023316"/>
    </source>
</evidence>
<comment type="similarity">
    <text evidence="10">Belongs to the EPSP synthase family. MurA subfamily.</text>
</comment>
<evidence type="ECO:0000256" key="7">
    <source>
        <dbReference type="ARBA" id="ARBA00022984"/>
    </source>
</evidence>
<dbReference type="PANTHER" id="PTHR43783:SF1">
    <property type="entry name" value="UDP-N-ACETYLGLUCOSAMINE 1-CARBOXYVINYLTRANSFERASE"/>
    <property type="match status" value="1"/>
</dbReference>
<name>A0A0F9FAT1_9ZZZZ</name>
<dbReference type="EMBL" id="LAZR01031207">
    <property type="protein sequence ID" value="KKL54415.1"/>
    <property type="molecule type" value="Genomic_DNA"/>
</dbReference>
<comment type="subcellular location">
    <subcellularLocation>
        <location evidence="1">Cytoplasm</location>
    </subcellularLocation>
</comment>
<dbReference type="InterPro" id="IPR013792">
    <property type="entry name" value="RNA3'P_cycl/enolpyr_Trfase_a/b"/>
</dbReference>
<accession>A0A0F9FAT1</accession>
<dbReference type="SUPFAM" id="SSF55205">
    <property type="entry name" value="EPT/RTPC-like"/>
    <property type="match status" value="1"/>
</dbReference>
<feature type="non-terminal residue" evidence="17">
    <location>
        <position position="282"/>
    </location>
</feature>
<organism evidence="17">
    <name type="scientific">marine sediment metagenome</name>
    <dbReference type="NCBI Taxonomy" id="412755"/>
    <lineage>
        <taxon>unclassified sequences</taxon>
        <taxon>metagenomes</taxon>
        <taxon>ecological metagenomes</taxon>
    </lineage>
</organism>
<reference evidence="17" key="1">
    <citation type="journal article" date="2015" name="Nature">
        <title>Complex archaea that bridge the gap between prokaryotes and eukaryotes.</title>
        <authorList>
            <person name="Spang A."/>
            <person name="Saw J.H."/>
            <person name="Jorgensen S.L."/>
            <person name="Zaremba-Niedzwiedzka K."/>
            <person name="Martijn J."/>
            <person name="Lind A.E."/>
            <person name="van Eijk R."/>
            <person name="Schleper C."/>
            <person name="Guy L."/>
            <person name="Ettema T.J."/>
        </authorList>
    </citation>
    <scope>NUCLEOTIDE SEQUENCE</scope>
</reference>
<dbReference type="InterPro" id="IPR036968">
    <property type="entry name" value="Enolpyruvate_Tfrase_sf"/>
</dbReference>
<keyword evidence="8" id="KW-0131">Cell cycle</keyword>
<dbReference type="GO" id="GO:0009252">
    <property type="term" value="P:peptidoglycan biosynthetic process"/>
    <property type="evidence" value="ECO:0007669"/>
    <property type="project" value="UniProtKB-KW"/>
</dbReference>
<comment type="catalytic activity">
    <reaction evidence="15">
        <text>phosphoenolpyruvate + UDP-N-acetyl-alpha-D-glucosamine = UDP-N-acetyl-3-O-(1-carboxyvinyl)-alpha-D-glucosamine + phosphate</text>
        <dbReference type="Rhea" id="RHEA:18681"/>
        <dbReference type="ChEBI" id="CHEBI:43474"/>
        <dbReference type="ChEBI" id="CHEBI:57705"/>
        <dbReference type="ChEBI" id="CHEBI:58702"/>
        <dbReference type="ChEBI" id="CHEBI:68483"/>
        <dbReference type="EC" id="2.5.1.7"/>
    </reaction>
</comment>
<evidence type="ECO:0000256" key="5">
    <source>
        <dbReference type="ARBA" id="ARBA00022679"/>
    </source>
</evidence>
<evidence type="ECO:0000259" key="16">
    <source>
        <dbReference type="Pfam" id="PF00275"/>
    </source>
</evidence>
<keyword evidence="7" id="KW-0573">Peptidoglycan synthesis</keyword>
<dbReference type="InterPro" id="IPR050068">
    <property type="entry name" value="MurA_subfamily"/>
</dbReference>
<proteinExistence type="inferred from homology"/>
<evidence type="ECO:0000256" key="3">
    <source>
        <dbReference type="ARBA" id="ARBA00022490"/>
    </source>
</evidence>
<keyword evidence="4" id="KW-0132">Cell division</keyword>
<dbReference type="Gene3D" id="3.65.10.10">
    <property type="entry name" value="Enolpyruvate transferase domain"/>
    <property type="match status" value="2"/>
</dbReference>
<dbReference type="Pfam" id="PF00275">
    <property type="entry name" value="EPSP_synthase"/>
    <property type="match status" value="1"/>
</dbReference>
<keyword evidence="5" id="KW-0808">Transferase</keyword>
<dbReference type="GO" id="GO:0071555">
    <property type="term" value="P:cell wall organization"/>
    <property type="evidence" value="ECO:0007669"/>
    <property type="project" value="UniProtKB-KW"/>
</dbReference>
<dbReference type="AlphaFoldDB" id="A0A0F9FAT1"/>
<sequence length="282" mass="29027">MKEQTAPLIFTNSRDDTKLVIDGGRPLHGSVDVSGSKNAAMGAMAAALLVAEDCYLENVPAIGDVGHMAEVLRSLGAVVEATSEHGLRINAAELTSASPPTELVGNLRASFLVIGALLARLGQAACSPPGGDVIGQRPIDVHLAGFAALGGRVSREGEKYVVESDGLRGARLFADYPSVLGTQNLMLAAATARGTTTIVNAAAEPEVQGLAAMLNSMGARITGVGTHTVTVEGVEALHGTTHRIIPDRLEAGTFAIAAAITNGRVEIQSVEPDHLVSLIAKM</sequence>
<evidence type="ECO:0000256" key="14">
    <source>
        <dbReference type="ARBA" id="ARBA00042842"/>
    </source>
</evidence>
<dbReference type="GO" id="GO:0008760">
    <property type="term" value="F:UDP-N-acetylglucosamine 1-carboxyvinyltransferase activity"/>
    <property type="evidence" value="ECO:0007669"/>
    <property type="project" value="UniProtKB-EC"/>
</dbReference>
<dbReference type="InterPro" id="IPR001986">
    <property type="entry name" value="Enolpyruvate_Tfrase_dom"/>
</dbReference>
<keyword evidence="9" id="KW-0961">Cell wall biogenesis/degradation</keyword>
<dbReference type="NCBIfam" id="NF006873">
    <property type="entry name" value="PRK09369.1"/>
    <property type="match status" value="1"/>
</dbReference>
<evidence type="ECO:0000256" key="11">
    <source>
        <dbReference type="ARBA" id="ARBA00039108"/>
    </source>
</evidence>
<evidence type="ECO:0000256" key="2">
    <source>
        <dbReference type="ARBA" id="ARBA00004752"/>
    </source>
</evidence>
<keyword evidence="6" id="KW-0133">Cell shape</keyword>
<evidence type="ECO:0000256" key="6">
    <source>
        <dbReference type="ARBA" id="ARBA00022960"/>
    </source>
</evidence>